<sequence>MRETTEEGAFDDDPITAAALRLFAGIGYDNTSARMIADAAGVDLQEVQDRGGKSTLYKRIVEDFQQEQRSLYEKGMADYASGPEGLRRHLDDALDLYLSHPLSMAIWQHRYLEDAADLAEVDVHRSSVFRWMEEMVGPEIAGHPDYRLIVNLFAWSVYGFLFGGVITENGVPMGPDTAEGRRRFRAMMHRLSDFALQMGIADSSWERGRPSEG</sequence>
<feature type="domain" description="HTH tetR-type" evidence="2">
    <location>
        <begin position="15"/>
        <end position="42"/>
    </location>
</feature>
<reference evidence="3 4" key="1">
    <citation type="journal article" date="2019" name="Int. J. Syst. Evol. Microbiol.">
        <title>The Global Catalogue of Microorganisms (GCM) 10K type strain sequencing project: providing services to taxonomists for standard genome sequencing and annotation.</title>
        <authorList>
            <consortium name="The Broad Institute Genomics Platform"/>
            <consortium name="The Broad Institute Genome Sequencing Center for Infectious Disease"/>
            <person name="Wu L."/>
            <person name="Ma J."/>
        </authorList>
    </citation>
    <scope>NUCLEOTIDE SEQUENCE [LARGE SCALE GENOMIC DNA]</scope>
    <source>
        <strain evidence="3 4">JCM 10696</strain>
    </source>
</reference>
<evidence type="ECO:0000259" key="2">
    <source>
        <dbReference type="Pfam" id="PF00440"/>
    </source>
</evidence>
<organism evidence="3 4">
    <name type="scientific">Actinocorallia libanotica</name>
    <dbReference type="NCBI Taxonomy" id="46162"/>
    <lineage>
        <taxon>Bacteria</taxon>
        <taxon>Bacillati</taxon>
        <taxon>Actinomycetota</taxon>
        <taxon>Actinomycetes</taxon>
        <taxon>Streptosporangiales</taxon>
        <taxon>Thermomonosporaceae</taxon>
        <taxon>Actinocorallia</taxon>
    </lineage>
</organism>
<protein>
    <recommendedName>
        <fullName evidence="2">HTH tetR-type domain-containing protein</fullName>
    </recommendedName>
</protein>
<keyword evidence="1" id="KW-0238">DNA-binding</keyword>
<dbReference type="InterPro" id="IPR009057">
    <property type="entry name" value="Homeodomain-like_sf"/>
</dbReference>
<evidence type="ECO:0000313" key="3">
    <source>
        <dbReference type="EMBL" id="GAA0960062.1"/>
    </source>
</evidence>
<accession>A0ABN1RMJ3</accession>
<dbReference type="Pfam" id="PF00440">
    <property type="entry name" value="TetR_N"/>
    <property type="match status" value="1"/>
</dbReference>
<dbReference type="SUPFAM" id="SSF46689">
    <property type="entry name" value="Homeodomain-like"/>
    <property type="match status" value="1"/>
</dbReference>
<keyword evidence="4" id="KW-1185">Reference proteome</keyword>
<dbReference type="InterPro" id="IPR001647">
    <property type="entry name" value="HTH_TetR"/>
</dbReference>
<dbReference type="RefSeq" id="WP_344243455.1">
    <property type="nucleotide sequence ID" value="NZ_BAAAHH010000023.1"/>
</dbReference>
<name>A0ABN1RMJ3_9ACTN</name>
<evidence type="ECO:0000313" key="4">
    <source>
        <dbReference type="Proteomes" id="UP001500665"/>
    </source>
</evidence>
<dbReference type="Gene3D" id="1.10.357.10">
    <property type="entry name" value="Tetracycline Repressor, domain 2"/>
    <property type="match status" value="1"/>
</dbReference>
<proteinExistence type="predicted"/>
<comment type="caution">
    <text evidence="3">The sequence shown here is derived from an EMBL/GenBank/DDBJ whole genome shotgun (WGS) entry which is preliminary data.</text>
</comment>
<evidence type="ECO:0000256" key="1">
    <source>
        <dbReference type="ARBA" id="ARBA00023125"/>
    </source>
</evidence>
<dbReference type="EMBL" id="BAAAHH010000023">
    <property type="protein sequence ID" value="GAA0960062.1"/>
    <property type="molecule type" value="Genomic_DNA"/>
</dbReference>
<gene>
    <name evidence="3" type="ORF">GCM10009550_50700</name>
</gene>
<dbReference type="Proteomes" id="UP001500665">
    <property type="component" value="Unassembled WGS sequence"/>
</dbReference>